<feature type="region of interest" description="Disordered" evidence="1">
    <location>
        <begin position="149"/>
        <end position="180"/>
    </location>
</feature>
<evidence type="ECO:0000313" key="3">
    <source>
        <dbReference type="Proteomes" id="UP001603857"/>
    </source>
</evidence>
<keyword evidence="3" id="KW-1185">Reference proteome</keyword>
<gene>
    <name evidence="2" type="ORF">Fmac_015605</name>
</gene>
<feature type="compositionally biased region" description="Low complexity" evidence="1">
    <location>
        <begin position="549"/>
        <end position="569"/>
    </location>
</feature>
<dbReference type="EMBL" id="JBGMDY010000005">
    <property type="protein sequence ID" value="KAL2334392.1"/>
    <property type="molecule type" value="Genomic_DNA"/>
</dbReference>
<evidence type="ECO:0000313" key="2">
    <source>
        <dbReference type="EMBL" id="KAL2334392.1"/>
    </source>
</evidence>
<reference evidence="2 3" key="1">
    <citation type="submission" date="2024-08" db="EMBL/GenBank/DDBJ databases">
        <title>Insights into the chromosomal genome structure of Flemingia macrophylla.</title>
        <authorList>
            <person name="Ding Y."/>
            <person name="Zhao Y."/>
            <person name="Bi W."/>
            <person name="Wu M."/>
            <person name="Zhao G."/>
            <person name="Gong Y."/>
            <person name="Li W."/>
            <person name="Zhang P."/>
        </authorList>
    </citation>
    <scope>NUCLEOTIDE SEQUENCE [LARGE SCALE GENOMIC DNA]</scope>
    <source>
        <strain evidence="2">DYQJB</strain>
        <tissue evidence="2">Leaf</tissue>
    </source>
</reference>
<proteinExistence type="predicted"/>
<feature type="region of interest" description="Disordered" evidence="1">
    <location>
        <begin position="641"/>
        <end position="663"/>
    </location>
</feature>
<evidence type="ECO:0000256" key="1">
    <source>
        <dbReference type="SAM" id="MobiDB-lite"/>
    </source>
</evidence>
<feature type="compositionally biased region" description="Polar residues" evidence="1">
    <location>
        <begin position="149"/>
        <end position="161"/>
    </location>
</feature>
<feature type="compositionally biased region" description="Basic residues" evidence="1">
    <location>
        <begin position="525"/>
        <end position="541"/>
    </location>
</feature>
<comment type="caution">
    <text evidence="2">The sequence shown here is derived from an EMBL/GenBank/DDBJ whole genome shotgun (WGS) entry which is preliminary data.</text>
</comment>
<name>A0ABD1MF10_9FABA</name>
<accession>A0ABD1MF10</accession>
<sequence>MEFEEARNNLRAIRLLYRLLQDNSLALQNSYSNDLVERARALLKSLLDVAVESVFRTHLKTVATRAGVSKNSLEQEKHVFVQESESPVSANISQSSVKYPPCSEITAGKEELPELSKKELPELSKFSISDDGGTKCKTVCSIGEESSMMQQSTVKATNLSNDDGALPNTESSNDKQRHNDVNALYGDGERAKESLHMFDAKDSEQYEENNVSLLNRIHEAQSNYNAARQVEYLDQKGDFSDDLVNVIKRVESRILAFKLCSNSIDYNRSSASYHTTHEIGNSDSPVIQRSNGASGSQLSCGTSLFEGHRSVSQKTCKPSSKGEDLVSENAFEEPFFAGKESLSQSKMANQNHCLHTHAESAKSIDVSKQIGTQMVSGGEWLRSQNRIQSSEQNIATIDRVKSLNRLVSGDAYFGSQASECIQGLRVPLNQDDTKKNSMLASKTNRESMVRENPVAWSKTDQNWKEMRYESSYAHKSVGSKSIIAWREKPPPHHMVMKPTLLDQRSSEIKVNSRQHRDSSVLDKKRTNKTGHLKPQKTRVLRQHHEPEESSSNSDSSRWSSQQGSANNSSDSEDNSLQDGTQCPPSGRIVDATYENSSEESNNSYFDKDYGPSHRFGVEKTRRIQRNRVGKFHRLSEGVLRHIQHSKKPKPDGVKQSRNTPHGPRQKKLLWWQILRRHHGVKLKNKGRVTVLLRLVTRAAIPVIGEPQLLPLDELHLEWLATRLNLVCPPTMHHRFNHCGSHRLGHPPEVLALSARFELHNKPLVILVLSAKI</sequence>
<feature type="compositionally biased region" description="Low complexity" evidence="1">
    <location>
        <begin position="594"/>
        <end position="603"/>
    </location>
</feature>
<dbReference type="Proteomes" id="UP001603857">
    <property type="component" value="Unassembled WGS sequence"/>
</dbReference>
<feature type="compositionally biased region" description="Basic and acidic residues" evidence="1">
    <location>
        <begin position="514"/>
        <end position="524"/>
    </location>
</feature>
<protein>
    <submittedName>
        <fullName evidence="2">Uncharacterized protein</fullName>
    </submittedName>
</protein>
<feature type="region of interest" description="Disordered" evidence="1">
    <location>
        <begin position="502"/>
        <end position="613"/>
    </location>
</feature>
<dbReference type="AlphaFoldDB" id="A0ABD1MF10"/>
<organism evidence="2 3">
    <name type="scientific">Flemingia macrophylla</name>
    <dbReference type="NCBI Taxonomy" id="520843"/>
    <lineage>
        <taxon>Eukaryota</taxon>
        <taxon>Viridiplantae</taxon>
        <taxon>Streptophyta</taxon>
        <taxon>Embryophyta</taxon>
        <taxon>Tracheophyta</taxon>
        <taxon>Spermatophyta</taxon>
        <taxon>Magnoliopsida</taxon>
        <taxon>eudicotyledons</taxon>
        <taxon>Gunneridae</taxon>
        <taxon>Pentapetalae</taxon>
        <taxon>rosids</taxon>
        <taxon>fabids</taxon>
        <taxon>Fabales</taxon>
        <taxon>Fabaceae</taxon>
        <taxon>Papilionoideae</taxon>
        <taxon>50 kb inversion clade</taxon>
        <taxon>NPAAA clade</taxon>
        <taxon>indigoferoid/millettioid clade</taxon>
        <taxon>Phaseoleae</taxon>
        <taxon>Flemingia</taxon>
    </lineage>
</organism>